<sequence length="69" mass="7043">ETAADLGSTTLALFGGAVTADVAARLDAADLDLMVWTVNRIADARLARQVGAAAICTDIPREMIAEVGG</sequence>
<name>A0A6J4UVE1_9BACT</name>
<dbReference type="SUPFAM" id="SSF51695">
    <property type="entry name" value="PLC-like phosphodiesterases"/>
    <property type="match status" value="1"/>
</dbReference>
<dbReference type="GO" id="GO:0008081">
    <property type="term" value="F:phosphoric diester hydrolase activity"/>
    <property type="evidence" value="ECO:0007669"/>
    <property type="project" value="InterPro"/>
</dbReference>
<dbReference type="InterPro" id="IPR017946">
    <property type="entry name" value="PLC-like_Pdiesterase_TIM-brl"/>
</dbReference>
<dbReference type="AlphaFoldDB" id="A0A6J4UVE1"/>
<organism evidence="1">
    <name type="scientific">uncultured Thermomicrobiales bacterium</name>
    <dbReference type="NCBI Taxonomy" id="1645740"/>
    <lineage>
        <taxon>Bacteria</taxon>
        <taxon>Pseudomonadati</taxon>
        <taxon>Thermomicrobiota</taxon>
        <taxon>Thermomicrobia</taxon>
        <taxon>Thermomicrobiales</taxon>
        <taxon>environmental samples</taxon>
    </lineage>
</organism>
<dbReference type="Gene3D" id="3.20.20.190">
    <property type="entry name" value="Phosphatidylinositol (PI) phosphodiesterase"/>
    <property type="match status" value="1"/>
</dbReference>
<protein>
    <recommendedName>
        <fullName evidence="2">Glycerophosphodiester phosphodiesterase</fullName>
    </recommendedName>
</protein>
<evidence type="ECO:0000313" key="1">
    <source>
        <dbReference type="EMBL" id="CAA9560289.1"/>
    </source>
</evidence>
<proteinExistence type="predicted"/>
<dbReference type="GO" id="GO:0006629">
    <property type="term" value="P:lipid metabolic process"/>
    <property type="evidence" value="ECO:0007669"/>
    <property type="project" value="InterPro"/>
</dbReference>
<dbReference type="EMBL" id="CADCWE010000239">
    <property type="protein sequence ID" value="CAA9560289.1"/>
    <property type="molecule type" value="Genomic_DNA"/>
</dbReference>
<gene>
    <name evidence="1" type="ORF">AVDCRST_MAG73-3644</name>
</gene>
<reference evidence="1" key="1">
    <citation type="submission" date="2020-02" db="EMBL/GenBank/DDBJ databases">
        <authorList>
            <person name="Meier V. D."/>
        </authorList>
    </citation>
    <scope>NUCLEOTIDE SEQUENCE</scope>
    <source>
        <strain evidence="1">AVDCRST_MAG73</strain>
    </source>
</reference>
<evidence type="ECO:0008006" key="2">
    <source>
        <dbReference type="Google" id="ProtNLM"/>
    </source>
</evidence>
<accession>A0A6J4UVE1</accession>
<feature type="non-terminal residue" evidence="1">
    <location>
        <position position="1"/>
    </location>
</feature>